<dbReference type="CDD" id="cd19051">
    <property type="entry name" value="LGIC_TM_cation"/>
    <property type="match status" value="1"/>
</dbReference>
<dbReference type="InterPro" id="IPR006202">
    <property type="entry name" value="Neur_chan_lig-bd"/>
</dbReference>
<keyword evidence="2 15" id="KW-0813">Transport</keyword>
<dbReference type="Gene3D" id="1.20.58.390">
    <property type="entry name" value="Neurotransmitter-gated ion-channel transmembrane domain"/>
    <property type="match status" value="2"/>
</dbReference>
<keyword evidence="8" id="KW-0472">Membrane</keyword>
<evidence type="ECO:0000256" key="14">
    <source>
        <dbReference type="ARBA" id="ARBA00034099"/>
    </source>
</evidence>
<evidence type="ECO:0000256" key="4">
    <source>
        <dbReference type="ARBA" id="ARBA00022692"/>
    </source>
</evidence>
<dbReference type="NCBIfam" id="TIGR00860">
    <property type="entry name" value="LIC"/>
    <property type="match status" value="1"/>
</dbReference>
<dbReference type="InterPro" id="IPR038050">
    <property type="entry name" value="Neuro_actylchol_rec"/>
</dbReference>
<dbReference type="Pfam" id="PF02932">
    <property type="entry name" value="Neur_chan_memb"/>
    <property type="match status" value="1"/>
</dbReference>
<evidence type="ECO:0000256" key="5">
    <source>
        <dbReference type="ARBA" id="ARBA00022989"/>
    </source>
</evidence>
<dbReference type="GO" id="GO:0045211">
    <property type="term" value="C:postsynaptic membrane"/>
    <property type="evidence" value="ECO:0007669"/>
    <property type="project" value="InterPro"/>
</dbReference>
<dbReference type="InterPro" id="IPR018000">
    <property type="entry name" value="Neurotransmitter_ion_chnl_CS"/>
</dbReference>
<evidence type="ECO:0000313" key="19">
    <source>
        <dbReference type="WBParaSite" id="maker-uti_cns_0004698-snap-gene-0.21-mRNA-1"/>
    </source>
</evidence>
<comment type="subcellular location">
    <subcellularLocation>
        <location evidence="14">Synaptic cell membrane</location>
        <topology evidence="14">Multi-pass membrane protein</topology>
    </subcellularLocation>
</comment>
<dbReference type="InterPro" id="IPR036719">
    <property type="entry name" value="Neuro-gated_channel_TM_sf"/>
</dbReference>
<evidence type="ECO:0000256" key="2">
    <source>
        <dbReference type="ARBA" id="ARBA00022448"/>
    </source>
</evidence>
<dbReference type="PANTHER" id="PTHR18945">
    <property type="entry name" value="NEUROTRANSMITTER GATED ION CHANNEL"/>
    <property type="match status" value="1"/>
</dbReference>
<keyword evidence="13 15" id="KW-0407">Ion channel</keyword>
<evidence type="ECO:0000256" key="3">
    <source>
        <dbReference type="ARBA" id="ARBA00022475"/>
    </source>
</evidence>
<evidence type="ECO:0000256" key="7">
    <source>
        <dbReference type="ARBA" id="ARBA00023065"/>
    </source>
</evidence>
<keyword evidence="12" id="KW-1071">Ligand-gated ion channel</keyword>
<feature type="domain" description="Neurotransmitter-gated ion-channel ligand-binding" evidence="16">
    <location>
        <begin position="2"/>
        <end position="157"/>
    </location>
</feature>
<dbReference type="SUPFAM" id="SSF63712">
    <property type="entry name" value="Nicotinic receptor ligand binding domain-like"/>
    <property type="match status" value="1"/>
</dbReference>
<keyword evidence="5" id="KW-1133">Transmembrane helix</keyword>
<keyword evidence="6" id="KW-0770">Synapse</keyword>
<evidence type="ECO:0000259" key="16">
    <source>
        <dbReference type="Pfam" id="PF02931"/>
    </source>
</evidence>
<dbReference type="AlphaFoldDB" id="A0A1I8H6J3"/>
<dbReference type="FunFam" id="1.20.58.390:FF:000043">
    <property type="entry name" value="AcetylCholine Receptor"/>
    <property type="match status" value="1"/>
</dbReference>
<name>A0A1I8H6J3_9PLAT</name>
<reference evidence="19" key="1">
    <citation type="submission" date="2016-11" db="UniProtKB">
        <authorList>
            <consortium name="WormBaseParasite"/>
        </authorList>
    </citation>
    <scope>IDENTIFICATION</scope>
</reference>
<evidence type="ECO:0000256" key="12">
    <source>
        <dbReference type="ARBA" id="ARBA00023286"/>
    </source>
</evidence>
<evidence type="ECO:0000259" key="17">
    <source>
        <dbReference type="Pfam" id="PF02932"/>
    </source>
</evidence>
<keyword evidence="7 15" id="KW-0406">Ion transport</keyword>
<dbReference type="InterPro" id="IPR002394">
    <property type="entry name" value="Nicotinic_acetylcholine_rcpt"/>
</dbReference>
<evidence type="ECO:0000256" key="11">
    <source>
        <dbReference type="ARBA" id="ARBA00023180"/>
    </source>
</evidence>
<dbReference type="CDD" id="cd18997">
    <property type="entry name" value="LGIC_ECD_nAChR"/>
    <property type="match status" value="1"/>
</dbReference>
<evidence type="ECO:0000256" key="13">
    <source>
        <dbReference type="ARBA" id="ARBA00023303"/>
    </source>
</evidence>
<dbReference type="Proteomes" id="UP000095280">
    <property type="component" value="Unplaced"/>
</dbReference>
<dbReference type="WBParaSite" id="maker-uti_cns_0004698-snap-gene-0.21-mRNA-1">
    <property type="protein sequence ID" value="maker-uti_cns_0004698-snap-gene-0.21-mRNA-1"/>
    <property type="gene ID" value="maker-uti_cns_0004698-snap-gene-0.21"/>
</dbReference>
<proteinExistence type="inferred from homology"/>
<feature type="domain" description="Neurotransmitter-gated ion-channel transmembrane" evidence="17">
    <location>
        <begin position="194"/>
        <end position="472"/>
    </location>
</feature>
<evidence type="ECO:0000256" key="10">
    <source>
        <dbReference type="ARBA" id="ARBA00023170"/>
    </source>
</evidence>
<dbReference type="InterPro" id="IPR006201">
    <property type="entry name" value="Neur_channel"/>
</dbReference>
<keyword evidence="11" id="KW-0325">Glycoprotein</keyword>
<dbReference type="FunFam" id="2.70.170.10:FF:000016">
    <property type="entry name" value="Nicotinic acetylcholine receptor subunit"/>
    <property type="match status" value="1"/>
</dbReference>
<keyword evidence="4" id="KW-0812">Transmembrane</keyword>
<comment type="similarity">
    <text evidence="1">Belongs to the ligand-gated ion channel (TC 1.A.9) family. Acetylcholine receptor (TC 1.A.9.1) subfamily.</text>
</comment>
<evidence type="ECO:0000256" key="9">
    <source>
        <dbReference type="ARBA" id="ARBA00023157"/>
    </source>
</evidence>
<organism evidence="18 19">
    <name type="scientific">Macrostomum lignano</name>
    <dbReference type="NCBI Taxonomy" id="282301"/>
    <lineage>
        <taxon>Eukaryota</taxon>
        <taxon>Metazoa</taxon>
        <taxon>Spiralia</taxon>
        <taxon>Lophotrochozoa</taxon>
        <taxon>Platyhelminthes</taxon>
        <taxon>Rhabditophora</taxon>
        <taxon>Macrostomorpha</taxon>
        <taxon>Macrostomida</taxon>
        <taxon>Macrostomidae</taxon>
        <taxon>Macrostomum</taxon>
    </lineage>
</organism>
<dbReference type="SUPFAM" id="SSF90112">
    <property type="entry name" value="Neurotransmitter-gated ion-channel transmembrane pore"/>
    <property type="match status" value="1"/>
</dbReference>
<keyword evidence="3" id="KW-1003">Cell membrane</keyword>
<keyword evidence="18" id="KW-1185">Reference proteome</keyword>
<dbReference type="Gene3D" id="2.70.170.10">
    <property type="entry name" value="Neurotransmitter-gated ion-channel ligand-binding domain"/>
    <property type="match status" value="1"/>
</dbReference>
<sequence>MNYLLHGYELSVRPVFNSSKPVTTLMGITLTQIFDMDEKNQVLVSNVWLDQQWKDEFLTWDPEEFSNQAKIRLPSSKIWKPDLVLYNNAADFADSLMPALAMIDSNGIVFWPIPTKLRSSCKVDVTYFPFDEQVCNLKFGSWTYDGYQVDLHLLKSDVDTIRNVVRYPCCPEPYPDVTFYLFLRRRLLYYMYHVIYPCIMMSTLTLLVFCLPPDSGEKIALGITVLLAFSVLMLSIADRLPETSESVPLISIYLTVVMSMTSVSVIMTVFVLNLHHRGPSRSPVPNWLRRLLLQQRFGSDEDCGMGAGRRAAASTSTTTATSLETGAGVRAACGNGPGCARATSFIKNLGLKLTIDSLAGDFAAAVEDAEDDNNDEDVEASTAAPLRAAALNQRSRQPSNRYFQHQHNQNLQNQRAEVNGDILEALRKIIDKHDADDSESRVIAEWRAVAQFVDKLLFWVYLLCTSASTIIILVIAPVYRIIPHSQMDLHSMNLLANSTGLLRDDHGNQSVVV</sequence>
<dbReference type="InterPro" id="IPR036734">
    <property type="entry name" value="Neur_chan_lig-bd_sf"/>
</dbReference>
<dbReference type="PRINTS" id="PR00252">
    <property type="entry name" value="NRIONCHANNEL"/>
</dbReference>
<dbReference type="Pfam" id="PF02931">
    <property type="entry name" value="Neur_chan_LBD"/>
    <property type="match status" value="1"/>
</dbReference>
<evidence type="ECO:0000256" key="6">
    <source>
        <dbReference type="ARBA" id="ARBA00023018"/>
    </source>
</evidence>
<protein>
    <submittedName>
        <fullName evidence="19">Neur_chan_LBD domain-containing protein</fullName>
    </submittedName>
</protein>
<evidence type="ECO:0000256" key="8">
    <source>
        <dbReference type="ARBA" id="ARBA00023136"/>
    </source>
</evidence>
<dbReference type="PROSITE" id="PS00236">
    <property type="entry name" value="NEUROTR_ION_CHANNEL"/>
    <property type="match status" value="1"/>
</dbReference>
<dbReference type="GO" id="GO:0022848">
    <property type="term" value="F:acetylcholine-gated monoatomic cation-selective channel activity"/>
    <property type="evidence" value="ECO:0007669"/>
    <property type="project" value="InterPro"/>
</dbReference>
<dbReference type="PRINTS" id="PR00254">
    <property type="entry name" value="NICOTINICR"/>
</dbReference>
<evidence type="ECO:0000256" key="1">
    <source>
        <dbReference type="ARBA" id="ARBA00009237"/>
    </source>
</evidence>
<accession>A0A1I8H6J3</accession>
<evidence type="ECO:0000313" key="18">
    <source>
        <dbReference type="Proteomes" id="UP000095280"/>
    </source>
</evidence>
<evidence type="ECO:0000256" key="15">
    <source>
        <dbReference type="RuleBase" id="RU000687"/>
    </source>
</evidence>
<keyword evidence="9" id="KW-1015">Disulfide bond</keyword>
<dbReference type="GO" id="GO:0004888">
    <property type="term" value="F:transmembrane signaling receptor activity"/>
    <property type="evidence" value="ECO:0007669"/>
    <property type="project" value="InterPro"/>
</dbReference>
<dbReference type="InterPro" id="IPR006029">
    <property type="entry name" value="Neurotrans-gated_channel_TM"/>
</dbReference>
<keyword evidence="10" id="KW-0675">Receptor</keyword>